<dbReference type="Proteomes" id="UP000032279">
    <property type="component" value="Unassembled WGS sequence"/>
</dbReference>
<sequence length="237" mass="26744">MNLISVILPVKNNAAVLPTLLADLKRQTYRNFEVICVDNNSVDQTYQQLVAFKRLSGISTTIISQRMRQSVATSYNQALSQAHGQYIMFLNPKMRVHSAWLSQVSQNAVANGTDIVGYNGQNQQFSHTSDLIAAYLLGQVPMKLEGMLINRQLLRNIPFDPQLTLHAETMFLYSIYRQANSASFLSGSVCPKFNQRNANFTATHLQVMTVLESIENCIQTNDPHLIRHMKRPITKSL</sequence>
<comment type="similarity">
    <text evidence="1">Belongs to the glycosyltransferase 2 family.</text>
</comment>
<gene>
    <name evidence="3" type="ORF">WDC_1092</name>
</gene>
<reference evidence="3 4" key="1">
    <citation type="submission" date="2013-08" db="EMBL/GenBank/DDBJ databases">
        <title>Lactobacillus wasatchii sp. WDC04, a late gas producing bacteria isolated from aged chedder cheese.</title>
        <authorList>
            <person name="Oberg C.J."/>
            <person name="Culumber M."/>
            <person name="McMahon D.J."/>
            <person name="Broadbent J.R."/>
            <person name="Oberg T.S."/>
            <person name="Ortaki F."/>
        </authorList>
    </citation>
    <scope>NUCLEOTIDE SEQUENCE [LARGE SCALE GENOMIC DNA]</scope>
    <source>
        <strain evidence="3 4">WDC04</strain>
    </source>
</reference>
<dbReference type="PATRIC" id="fig|1335616.4.peg.1096"/>
<evidence type="ECO:0000256" key="1">
    <source>
        <dbReference type="ARBA" id="ARBA00006739"/>
    </source>
</evidence>
<dbReference type="STRING" id="1335616.WDC_1092"/>
<dbReference type="InterPro" id="IPR029044">
    <property type="entry name" value="Nucleotide-diphossugar_trans"/>
</dbReference>
<dbReference type="InterPro" id="IPR001173">
    <property type="entry name" value="Glyco_trans_2-like"/>
</dbReference>
<dbReference type="Pfam" id="PF00535">
    <property type="entry name" value="Glycos_transf_2"/>
    <property type="match status" value="1"/>
</dbReference>
<accession>A0A0D1A5Z6</accession>
<dbReference type="CDD" id="cd00761">
    <property type="entry name" value="Glyco_tranf_GTA_type"/>
    <property type="match status" value="1"/>
</dbReference>
<proteinExistence type="inferred from homology"/>
<dbReference type="EMBL" id="AWTT01000023">
    <property type="protein sequence ID" value="KIS03335.1"/>
    <property type="molecule type" value="Genomic_DNA"/>
</dbReference>
<dbReference type="SUPFAM" id="SSF53448">
    <property type="entry name" value="Nucleotide-diphospho-sugar transferases"/>
    <property type="match status" value="1"/>
</dbReference>
<name>A0A0D1A5Z6_9LACO</name>
<keyword evidence="4" id="KW-1185">Reference proteome</keyword>
<dbReference type="RefSeq" id="WP_044010836.1">
    <property type="nucleotide sequence ID" value="NZ_AWTT01000023.1"/>
</dbReference>
<comment type="caution">
    <text evidence="3">The sequence shown here is derived from an EMBL/GenBank/DDBJ whole genome shotgun (WGS) entry which is preliminary data.</text>
</comment>
<evidence type="ECO:0000313" key="3">
    <source>
        <dbReference type="EMBL" id="KIS03335.1"/>
    </source>
</evidence>
<protein>
    <recommendedName>
        <fullName evidence="2">Glycosyltransferase 2-like domain-containing protein</fullName>
    </recommendedName>
</protein>
<evidence type="ECO:0000259" key="2">
    <source>
        <dbReference type="Pfam" id="PF00535"/>
    </source>
</evidence>
<dbReference type="PANTHER" id="PTHR43685">
    <property type="entry name" value="GLYCOSYLTRANSFERASE"/>
    <property type="match status" value="1"/>
</dbReference>
<feature type="domain" description="Glycosyltransferase 2-like" evidence="2">
    <location>
        <begin position="5"/>
        <end position="119"/>
    </location>
</feature>
<organism evidence="3 4">
    <name type="scientific">Paucilactobacillus wasatchensis</name>
    <dbReference type="NCBI Taxonomy" id="1335616"/>
    <lineage>
        <taxon>Bacteria</taxon>
        <taxon>Bacillati</taxon>
        <taxon>Bacillota</taxon>
        <taxon>Bacilli</taxon>
        <taxon>Lactobacillales</taxon>
        <taxon>Lactobacillaceae</taxon>
        <taxon>Paucilactobacillus</taxon>
    </lineage>
</organism>
<dbReference type="PANTHER" id="PTHR43685:SF11">
    <property type="entry name" value="GLYCOSYLTRANSFERASE TAGX-RELATED"/>
    <property type="match status" value="1"/>
</dbReference>
<evidence type="ECO:0000313" key="4">
    <source>
        <dbReference type="Proteomes" id="UP000032279"/>
    </source>
</evidence>
<dbReference type="InterPro" id="IPR050834">
    <property type="entry name" value="Glycosyltransf_2"/>
</dbReference>
<dbReference type="AlphaFoldDB" id="A0A0D1A5Z6"/>
<dbReference type="Gene3D" id="3.90.550.10">
    <property type="entry name" value="Spore Coat Polysaccharide Biosynthesis Protein SpsA, Chain A"/>
    <property type="match status" value="1"/>
</dbReference>